<evidence type="ECO:0000256" key="2">
    <source>
        <dbReference type="ARBA" id="ARBA00023043"/>
    </source>
</evidence>
<gene>
    <name evidence="4" type="ORF">DSM5745_09284</name>
</gene>
<comment type="caution">
    <text evidence="4">The sequence shown here is derived from an EMBL/GenBank/DDBJ whole genome shotgun (WGS) entry which is preliminary data.</text>
</comment>
<dbReference type="SMART" id="SM00248">
    <property type="entry name" value="ANK"/>
    <property type="match status" value="9"/>
</dbReference>
<dbReference type="Gene3D" id="1.25.40.20">
    <property type="entry name" value="Ankyrin repeat-containing domain"/>
    <property type="match status" value="4"/>
</dbReference>
<dbReference type="EMBL" id="PVWQ01000012">
    <property type="protein sequence ID" value="RDW67418.1"/>
    <property type="molecule type" value="Genomic_DNA"/>
</dbReference>
<sequence length="678" mass="73111">MSTSLPTLPPELHLLIWDSLPTRSDKANLARTNRPLYTLLIPRLYKEALASWSQHRSLTSWRLEALAQGNNLAAMTRFLNAGAPVSTVHESRTTGTYVSCAVLDGAVRKGSPDMVRLLLEHNVDPNAADYCGCAVLGRAVQKQDLAKVRLLLDAGAHADGFTRAEDAEGIDPVGEDREKERVLIRALARVRPRGKADMATAMTTAREIVGALLDRGADPACVGRDGLSALCWAARGGDAGIVQRILGLVSRKKGFDISAGAPLVWAVKSGSVDAVRVLLGHEHADGSEMETQALESGDTVLTSAVALGDLAMLFFVTAYLPLTLETVAAQFRHNDRRSDLLTIAVRSRSPDMVRAILNANAGLNGQDEYGRTALWHAVRKGTEEVVRVLLDAGAEVNIPDKEGETPLHRAFQIPRRSKRTSIITMLLDAGACPRTPDPLIDLAPLLCAAAGGATAVVRKLLALGVERDCKGKHGETPLCVAAMCGRPEVVLEMLSDGTAPETWRRGGRGLQGAYATYLDQPDSSGRTPLHHAAMHGFVDIVRILLVRGSDAMDRASCSGTTPKGFCDGVRYAALDNDDGTMQEIYEFLCDPGTATIDADVLRNAAGRCRRYRRWDQCYECDCVLSGFGGWYINPGSGRTGYRCSECQFSVGSDGEEVTYADLHPSYTSPSASEEEEEE</sequence>
<protein>
    <submittedName>
        <fullName evidence="4">Uncharacterized protein</fullName>
    </submittedName>
</protein>
<dbReference type="AlphaFoldDB" id="A0A3D8R0E0"/>
<name>A0A3D8R0E0_9EURO</name>
<dbReference type="InterPro" id="IPR051165">
    <property type="entry name" value="Multifunctional_ANK_Repeat"/>
</dbReference>
<dbReference type="SUPFAM" id="SSF48403">
    <property type="entry name" value="Ankyrin repeat"/>
    <property type="match status" value="2"/>
</dbReference>
<evidence type="ECO:0000313" key="4">
    <source>
        <dbReference type="EMBL" id="RDW67418.1"/>
    </source>
</evidence>
<dbReference type="RefSeq" id="XP_026600386.1">
    <property type="nucleotide sequence ID" value="XM_026751300.1"/>
</dbReference>
<evidence type="ECO:0000256" key="1">
    <source>
        <dbReference type="ARBA" id="ARBA00022737"/>
    </source>
</evidence>
<feature type="repeat" description="ANK" evidence="3">
    <location>
        <begin position="369"/>
        <end position="401"/>
    </location>
</feature>
<evidence type="ECO:0000313" key="5">
    <source>
        <dbReference type="Proteomes" id="UP000256690"/>
    </source>
</evidence>
<organism evidence="4 5">
    <name type="scientific">Aspergillus mulundensis</name>
    <dbReference type="NCBI Taxonomy" id="1810919"/>
    <lineage>
        <taxon>Eukaryota</taxon>
        <taxon>Fungi</taxon>
        <taxon>Dikarya</taxon>
        <taxon>Ascomycota</taxon>
        <taxon>Pezizomycotina</taxon>
        <taxon>Eurotiomycetes</taxon>
        <taxon>Eurotiomycetidae</taxon>
        <taxon>Eurotiales</taxon>
        <taxon>Aspergillaceae</taxon>
        <taxon>Aspergillus</taxon>
        <taxon>Aspergillus subgen. Nidulantes</taxon>
    </lineage>
</organism>
<dbReference type="GeneID" id="38119654"/>
<dbReference type="PANTHER" id="PTHR24123">
    <property type="entry name" value="ANKYRIN REPEAT-CONTAINING"/>
    <property type="match status" value="1"/>
</dbReference>
<dbReference type="OrthoDB" id="341259at2759"/>
<dbReference type="Pfam" id="PF12796">
    <property type="entry name" value="Ank_2"/>
    <property type="match status" value="3"/>
</dbReference>
<dbReference type="InterPro" id="IPR002110">
    <property type="entry name" value="Ankyrin_rpt"/>
</dbReference>
<dbReference type="PROSITE" id="PS50088">
    <property type="entry name" value="ANK_REPEAT"/>
    <property type="match status" value="3"/>
</dbReference>
<keyword evidence="1" id="KW-0677">Repeat</keyword>
<evidence type="ECO:0000256" key="3">
    <source>
        <dbReference type="PROSITE-ProRule" id="PRU00023"/>
    </source>
</evidence>
<dbReference type="PANTHER" id="PTHR24123:SF33">
    <property type="entry name" value="PROTEIN HOS4"/>
    <property type="match status" value="1"/>
</dbReference>
<dbReference type="PROSITE" id="PS50297">
    <property type="entry name" value="ANK_REP_REGION"/>
    <property type="match status" value="2"/>
</dbReference>
<feature type="repeat" description="ANK" evidence="3">
    <location>
        <begin position="524"/>
        <end position="556"/>
    </location>
</feature>
<proteinExistence type="predicted"/>
<keyword evidence="2 3" id="KW-0040">ANK repeat</keyword>
<keyword evidence="5" id="KW-1185">Reference proteome</keyword>
<dbReference type="STRING" id="1810919.A0A3D8R0E0"/>
<dbReference type="Proteomes" id="UP000256690">
    <property type="component" value="Unassembled WGS sequence"/>
</dbReference>
<dbReference type="Pfam" id="PF13637">
    <property type="entry name" value="Ank_4"/>
    <property type="match status" value="1"/>
</dbReference>
<dbReference type="InterPro" id="IPR036770">
    <property type="entry name" value="Ankyrin_rpt-contain_sf"/>
</dbReference>
<feature type="repeat" description="ANK" evidence="3">
    <location>
        <begin position="402"/>
        <end position="438"/>
    </location>
</feature>
<reference evidence="4 5" key="1">
    <citation type="journal article" date="2018" name="IMA Fungus">
        <title>IMA Genome-F 9: Draft genome sequence of Annulohypoxylon stygium, Aspergillus mulundensis, Berkeleyomyces basicola (syn. Thielaviopsis basicola), Ceratocystis smalleyi, two Cercospora beticola strains, Coleophoma cylindrospora, Fusarium fracticaudum, Phialophora cf. hyalina, and Morchella septimelata.</title>
        <authorList>
            <person name="Wingfield B.D."/>
            <person name="Bills G.F."/>
            <person name="Dong Y."/>
            <person name="Huang W."/>
            <person name="Nel W.J."/>
            <person name="Swalarsk-Parry B.S."/>
            <person name="Vaghefi N."/>
            <person name="Wilken P.M."/>
            <person name="An Z."/>
            <person name="de Beer Z.W."/>
            <person name="De Vos L."/>
            <person name="Chen L."/>
            <person name="Duong T.A."/>
            <person name="Gao Y."/>
            <person name="Hammerbacher A."/>
            <person name="Kikkert J.R."/>
            <person name="Li Y."/>
            <person name="Li H."/>
            <person name="Li K."/>
            <person name="Li Q."/>
            <person name="Liu X."/>
            <person name="Ma X."/>
            <person name="Naidoo K."/>
            <person name="Pethybridge S.J."/>
            <person name="Sun J."/>
            <person name="Steenkamp E.T."/>
            <person name="van der Nest M.A."/>
            <person name="van Wyk S."/>
            <person name="Wingfield M.J."/>
            <person name="Xiong C."/>
            <person name="Yue Q."/>
            <person name="Zhang X."/>
        </authorList>
    </citation>
    <scope>NUCLEOTIDE SEQUENCE [LARGE SCALE GENOMIC DNA]</scope>
    <source>
        <strain evidence="4 5">DSM 5745</strain>
    </source>
</reference>
<accession>A0A3D8R0E0</accession>